<evidence type="ECO:0000313" key="2">
    <source>
        <dbReference type="EMBL" id="QRV59725.1"/>
    </source>
</evidence>
<dbReference type="GeneID" id="67270450"/>
<keyword evidence="1" id="KW-1133">Transmembrane helix</keyword>
<geneLocation type="mitochondrion" evidence="2"/>
<dbReference type="CTD" id="100145854"/>
<keyword evidence="1" id="KW-0472">Membrane</keyword>
<organism evidence="2">
    <name type="scientific">Dreissena rostriformis</name>
    <dbReference type="NCBI Taxonomy" id="205083"/>
    <lineage>
        <taxon>Eukaryota</taxon>
        <taxon>Metazoa</taxon>
        <taxon>Spiralia</taxon>
        <taxon>Lophotrochozoa</taxon>
        <taxon>Mollusca</taxon>
        <taxon>Bivalvia</taxon>
        <taxon>Autobranchia</taxon>
        <taxon>Heteroconchia</taxon>
        <taxon>Euheterodonta</taxon>
        <taxon>Imparidentia</taxon>
        <taxon>Neoheterodontei</taxon>
        <taxon>Myida</taxon>
        <taxon>Dreissenoidea</taxon>
        <taxon>Dreissenidae</taxon>
        <taxon>Dreissena</taxon>
    </lineage>
</organism>
<keyword evidence="2" id="KW-0496">Mitochondrion</keyword>
<feature type="transmembrane region" description="Helical" evidence="1">
    <location>
        <begin position="64"/>
        <end position="82"/>
    </location>
</feature>
<reference evidence="2" key="1">
    <citation type="submission" date="2020-10" db="EMBL/GenBank/DDBJ databases">
        <title>The expanded plant-like mitogenome of the invasive quagga mussel, Dreissena rostriformis.</title>
        <authorList>
            <person name="Calcino A.D."/>
            <person name="Baranyi C."/>
            <person name="Wanninger A."/>
        </authorList>
    </citation>
    <scope>NUCLEOTIDE SEQUENCE</scope>
</reference>
<feature type="transmembrane region" description="Helical" evidence="1">
    <location>
        <begin position="37"/>
        <end position="58"/>
    </location>
</feature>
<protein>
    <submittedName>
        <fullName evidence="2">Uncharacterized protein</fullName>
    </submittedName>
</protein>
<accession>A0A894JNJ7</accession>
<feature type="transmembrane region" description="Helical" evidence="1">
    <location>
        <begin position="94"/>
        <end position="112"/>
    </location>
</feature>
<evidence type="ECO:0000256" key="1">
    <source>
        <dbReference type="SAM" id="Phobius"/>
    </source>
</evidence>
<dbReference type="AlphaFoldDB" id="A0A894JNJ7"/>
<sequence length="123" mass="14839">MSNRKLIFWGIVMNVFFTLYVLYLFSIDWTGMEFHLIASLFRLLLELLLVSFPFYQQIMLRKHFVWFVWPITLSIGTTIYVLKTVMEKVELAILWYTLTSSMMTLPVLNYIWDKGKELLLFFF</sequence>
<gene>
    <name evidence="2" type="primary">orf2</name>
</gene>
<feature type="transmembrane region" description="Helical" evidence="1">
    <location>
        <begin position="6"/>
        <end position="25"/>
    </location>
</feature>
<dbReference type="EMBL" id="MW080914">
    <property type="protein sequence ID" value="QRV59725.1"/>
    <property type="molecule type" value="Genomic_DNA"/>
</dbReference>
<proteinExistence type="predicted"/>
<name>A0A894JNJ7_9BIVA</name>
<keyword evidence="1" id="KW-0812">Transmembrane</keyword>
<dbReference type="RefSeq" id="YP_010165791.1">
    <property type="nucleotide sequence ID" value="NC_057514.1"/>
</dbReference>